<comment type="caution">
    <text evidence="6">The sequence shown here is derived from an EMBL/GenBank/DDBJ whole genome shotgun (WGS) entry which is preliminary data.</text>
</comment>
<organism evidence="6 7">
    <name type="scientific">Acholeplasma laidlawii</name>
    <dbReference type="NCBI Taxonomy" id="2148"/>
    <lineage>
        <taxon>Bacteria</taxon>
        <taxon>Bacillati</taxon>
        <taxon>Mycoplasmatota</taxon>
        <taxon>Mollicutes</taxon>
        <taxon>Acholeplasmatales</taxon>
        <taxon>Acholeplasmataceae</taxon>
        <taxon>Acholeplasma</taxon>
    </lineage>
</organism>
<dbReference type="RefSeq" id="WP_064212062.1">
    <property type="nucleotide sequence ID" value="NZ_JACAOE010000001.1"/>
</dbReference>
<keyword evidence="4 6" id="KW-0067">ATP-binding</keyword>
<evidence type="ECO:0000256" key="4">
    <source>
        <dbReference type="ARBA" id="ARBA00022840"/>
    </source>
</evidence>
<comment type="similarity">
    <text evidence="1">Belongs to the ABC transporter superfamily.</text>
</comment>
<dbReference type="SUPFAM" id="SSF52540">
    <property type="entry name" value="P-loop containing nucleoside triphosphate hydrolases"/>
    <property type="match status" value="1"/>
</dbReference>
<evidence type="ECO:0000256" key="1">
    <source>
        <dbReference type="ARBA" id="ARBA00005417"/>
    </source>
</evidence>
<dbReference type="InterPro" id="IPR027417">
    <property type="entry name" value="P-loop_NTPase"/>
</dbReference>
<dbReference type="InterPro" id="IPR003593">
    <property type="entry name" value="AAA+_ATPase"/>
</dbReference>
<dbReference type="SMART" id="SM00382">
    <property type="entry name" value="AAA"/>
    <property type="match status" value="1"/>
</dbReference>
<gene>
    <name evidence="6" type="ORF">FNV44_00105</name>
</gene>
<dbReference type="AlphaFoldDB" id="A0A553IGZ9"/>
<keyword evidence="3" id="KW-0547">Nucleotide-binding</keyword>
<dbReference type="GO" id="GO:0016887">
    <property type="term" value="F:ATP hydrolysis activity"/>
    <property type="evidence" value="ECO:0007669"/>
    <property type="project" value="InterPro"/>
</dbReference>
<dbReference type="InterPro" id="IPR050153">
    <property type="entry name" value="Metal_Ion_Import_ABC"/>
</dbReference>
<dbReference type="PANTHER" id="PTHR42734:SF17">
    <property type="entry name" value="METAL TRANSPORT SYSTEM ATP-BINDING PROTEIN TM_0124-RELATED"/>
    <property type="match status" value="1"/>
</dbReference>
<evidence type="ECO:0000256" key="3">
    <source>
        <dbReference type="ARBA" id="ARBA00022741"/>
    </source>
</evidence>
<reference evidence="6 7" key="1">
    <citation type="submission" date="2019-07" db="EMBL/GenBank/DDBJ databases">
        <title>Genome sequence of Acholeplasma laidlawii strain with increased resistance to erythromycin.</title>
        <authorList>
            <person name="Medvedeva E.S."/>
            <person name="Baranova N.B."/>
            <person name="Siniagina M.N."/>
            <person name="Mouzykantov A."/>
            <person name="Chernova O.A."/>
            <person name="Chernov V.M."/>
        </authorList>
    </citation>
    <scope>NUCLEOTIDE SEQUENCE [LARGE SCALE GENOMIC DNA]</scope>
    <source>
        <strain evidence="6 7">PG8REry</strain>
    </source>
</reference>
<dbReference type="Proteomes" id="UP000315938">
    <property type="component" value="Unassembled WGS sequence"/>
</dbReference>
<evidence type="ECO:0000256" key="2">
    <source>
        <dbReference type="ARBA" id="ARBA00022448"/>
    </source>
</evidence>
<sequence>MKPNCSNCLIEYKDVTLSYGYLDVIKHASFTVHQNDFLNIVGPNGAGKTTLIKSLIYQIKPKHGQIIMQDLNMGYVPQKLTIKRNIPLTVLEFIYTGFTKQRLIISKSDKALIVEWLTKMKLDTSLLNEKVSHLSGGQLQRIYLIRSLISNPEVLILDEPASALDPNFREYFYELIKDIRRNNNLTIIHITHDLTDVILENSLVMYVDQEIKFFGTYIDYNKFEHEGHHHD</sequence>
<feature type="domain" description="ABC transporter" evidence="5">
    <location>
        <begin position="10"/>
        <end position="231"/>
    </location>
</feature>
<protein>
    <submittedName>
        <fullName evidence="6">ATP-binding cassette domain-containing protein</fullName>
    </submittedName>
</protein>
<evidence type="ECO:0000313" key="7">
    <source>
        <dbReference type="Proteomes" id="UP000315938"/>
    </source>
</evidence>
<dbReference type="InterPro" id="IPR003439">
    <property type="entry name" value="ABC_transporter-like_ATP-bd"/>
</dbReference>
<dbReference type="GO" id="GO:0005524">
    <property type="term" value="F:ATP binding"/>
    <property type="evidence" value="ECO:0007669"/>
    <property type="project" value="UniProtKB-KW"/>
</dbReference>
<dbReference type="Gene3D" id="3.40.50.300">
    <property type="entry name" value="P-loop containing nucleotide triphosphate hydrolases"/>
    <property type="match status" value="1"/>
</dbReference>
<evidence type="ECO:0000313" key="6">
    <source>
        <dbReference type="EMBL" id="TRX99476.1"/>
    </source>
</evidence>
<accession>A0A553IGZ9</accession>
<dbReference type="EMBL" id="VKID01000001">
    <property type="protein sequence ID" value="TRX99476.1"/>
    <property type="molecule type" value="Genomic_DNA"/>
</dbReference>
<dbReference type="Pfam" id="PF00005">
    <property type="entry name" value="ABC_tran"/>
    <property type="match status" value="1"/>
</dbReference>
<evidence type="ECO:0000259" key="5">
    <source>
        <dbReference type="PROSITE" id="PS50893"/>
    </source>
</evidence>
<keyword evidence="2" id="KW-0813">Transport</keyword>
<proteinExistence type="inferred from homology"/>
<dbReference type="PANTHER" id="PTHR42734">
    <property type="entry name" value="METAL TRANSPORT SYSTEM ATP-BINDING PROTEIN TM_0124-RELATED"/>
    <property type="match status" value="1"/>
</dbReference>
<dbReference type="PROSITE" id="PS50893">
    <property type="entry name" value="ABC_TRANSPORTER_2"/>
    <property type="match status" value="1"/>
</dbReference>
<name>A0A553IGZ9_ACHLA</name>